<accession>A0A2S2PCR4</accession>
<dbReference type="AlphaFoldDB" id="A0A2S2PCR4"/>
<dbReference type="EMBL" id="GGMR01014553">
    <property type="protein sequence ID" value="MBY27172.1"/>
    <property type="molecule type" value="Transcribed_RNA"/>
</dbReference>
<sequence>MGKLFEKFLNCKQRVEVFLPSRNTRNDQLCLSLYLKEISCQIQKLKNHKSPGEDEVAVELLKIGGGRRVDSKNMENNYLSVGNRKNMERLENGDYMPRCPTQKGDGKDCNNYQGITLLNVAYKIFTNCNLSRIKETDKCVIRKYQEVVLGQVD</sequence>
<proteinExistence type="predicted"/>
<reference evidence="1" key="1">
    <citation type="submission" date="2018-04" db="EMBL/GenBank/DDBJ databases">
        <title>Transcriptome of Schizaphis graminum biotype I.</title>
        <authorList>
            <person name="Scully E.D."/>
            <person name="Geib S.M."/>
            <person name="Palmer N.A."/>
            <person name="Koch K."/>
            <person name="Bradshaw J."/>
            <person name="Heng-Moss T."/>
            <person name="Sarath G."/>
        </authorList>
    </citation>
    <scope>NUCLEOTIDE SEQUENCE</scope>
</reference>
<gene>
    <name evidence="1" type="ORF">g.3529</name>
</gene>
<evidence type="ECO:0000313" key="1">
    <source>
        <dbReference type="EMBL" id="MBY27172.1"/>
    </source>
</evidence>
<protein>
    <submittedName>
        <fullName evidence="1">Uncharacterized protein</fullName>
    </submittedName>
</protein>
<organism evidence="1">
    <name type="scientific">Schizaphis graminum</name>
    <name type="common">Green bug aphid</name>
    <dbReference type="NCBI Taxonomy" id="13262"/>
    <lineage>
        <taxon>Eukaryota</taxon>
        <taxon>Metazoa</taxon>
        <taxon>Ecdysozoa</taxon>
        <taxon>Arthropoda</taxon>
        <taxon>Hexapoda</taxon>
        <taxon>Insecta</taxon>
        <taxon>Pterygota</taxon>
        <taxon>Neoptera</taxon>
        <taxon>Paraneoptera</taxon>
        <taxon>Hemiptera</taxon>
        <taxon>Sternorrhyncha</taxon>
        <taxon>Aphidomorpha</taxon>
        <taxon>Aphidoidea</taxon>
        <taxon>Aphididae</taxon>
        <taxon>Aphidini</taxon>
        <taxon>Schizaphis</taxon>
    </lineage>
</organism>
<name>A0A2S2PCR4_SCHGA</name>